<evidence type="ECO:0000259" key="4">
    <source>
        <dbReference type="Pfam" id="PF01478"/>
    </source>
</evidence>
<feature type="domain" description="Prepilin type IV endopeptidase peptidase" evidence="4">
    <location>
        <begin position="127"/>
        <end position="232"/>
    </location>
</feature>
<evidence type="ECO:0000256" key="1">
    <source>
        <dbReference type="ARBA" id="ARBA00005801"/>
    </source>
</evidence>
<keyword evidence="6" id="KW-1185">Reference proteome</keyword>
<protein>
    <submittedName>
        <fullName evidence="5">Prepilin peptidase</fullName>
    </submittedName>
</protein>
<gene>
    <name evidence="5" type="ORF">FNU76_03565</name>
</gene>
<feature type="transmembrane region" description="Helical" evidence="3">
    <location>
        <begin position="42"/>
        <end position="63"/>
    </location>
</feature>
<sequence length="265" mass="28717">MSRRLPRCGRSLPVAFGPGHHRSIYLTVRTQGCPVIENIPSLAFAAASALLGAFFIPVLARLIPLRLEQSWRREVIESGKELAQPLDPGRFNITFIERIAIIASSLTISAIALDFGNLSTTTLVATFYFFAMLLLLAINLKHLLLPDVIVQSTLWVGLLYHALVGDPSNFVLGACVAYLAPYSLSLFVKFRTGKEFVGHGDLKCFAMAGAWFGVHSLPMLFLVFFTVSVALAIAEAFTVRASRLLPTGIAHVVSSVAVLAGGYIV</sequence>
<dbReference type="Pfam" id="PF01478">
    <property type="entry name" value="Peptidase_A24"/>
    <property type="match status" value="1"/>
</dbReference>
<evidence type="ECO:0000256" key="2">
    <source>
        <dbReference type="RuleBase" id="RU003793"/>
    </source>
</evidence>
<keyword evidence="3" id="KW-1133">Transmembrane helix</keyword>
<keyword evidence="3" id="KW-0812">Transmembrane</keyword>
<evidence type="ECO:0000313" key="6">
    <source>
        <dbReference type="Proteomes" id="UP000317550"/>
    </source>
</evidence>
<name>A0A516SBI1_9NEIS</name>
<dbReference type="InterPro" id="IPR050882">
    <property type="entry name" value="Prepilin_peptidase/N-MTase"/>
</dbReference>
<dbReference type="PANTHER" id="PTHR30487">
    <property type="entry name" value="TYPE 4 PREPILIN-LIKE PROTEINS LEADER PEPTIDE-PROCESSING ENZYME"/>
    <property type="match status" value="1"/>
</dbReference>
<feature type="transmembrane region" description="Helical" evidence="3">
    <location>
        <begin position="209"/>
        <end position="233"/>
    </location>
</feature>
<dbReference type="InterPro" id="IPR000045">
    <property type="entry name" value="Prepilin_IV_endopep_pep"/>
</dbReference>
<dbReference type="AlphaFoldDB" id="A0A516SBI1"/>
<keyword evidence="3" id="KW-0472">Membrane</keyword>
<evidence type="ECO:0000256" key="3">
    <source>
        <dbReference type="SAM" id="Phobius"/>
    </source>
</evidence>
<accession>A0A516SBI1</accession>
<dbReference type="InterPro" id="IPR014032">
    <property type="entry name" value="Peptidase_A24A_bac"/>
</dbReference>
<dbReference type="KEGG" id="cari:FNU76_03565"/>
<dbReference type="GO" id="GO:0005886">
    <property type="term" value="C:plasma membrane"/>
    <property type="evidence" value="ECO:0007669"/>
    <property type="project" value="TreeGrafter"/>
</dbReference>
<dbReference type="PANTHER" id="PTHR30487:SF0">
    <property type="entry name" value="PREPILIN LEADER PEPTIDASE_N-METHYLTRANSFERASE-RELATED"/>
    <property type="match status" value="1"/>
</dbReference>
<feature type="transmembrane region" description="Helical" evidence="3">
    <location>
        <begin position="119"/>
        <end position="137"/>
    </location>
</feature>
<organism evidence="5 6">
    <name type="scientific">Chitinimonas arctica</name>
    <dbReference type="NCBI Taxonomy" id="2594795"/>
    <lineage>
        <taxon>Bacteria</taxon>
        <taxon>Pseudomonadati</taxon>
        <taxon>Pseudomonadota</taxon>
        <taxon>Betaproteobacteria</taxon>
        <taxon>Neisseriales</taxon>
        <taxon>Chitinibacteraceae</taxon>
        <taxon>Chitinimonas</taxon>
    </lineage>
</organism>
<evidence type="ECO:0000313" key="5">
    <source>
        <dbReference type="EMBL" id="QDQ25505.1"/>
    </source>
</evidence>
<dbReference type="EMBL" id="CP041730">
    <property type="protein sequence ID" value="QDQ25505.1"/>
    <property type="molecule type" value="Genomic_DNA"/>
</dbReference>
<dbReference type="GO" id="GO:0004190">
    <property type="term" value="F:aspartic-type endopeptidase activity"/>
    <property type="evidence" value="ECO:0007669"/>
    <property type="project" value="InterPro"/>
</dbReference>
<dbReference type="OrthoDB" id="2087435at2"/>
<reference evidence="6" key="1">
    <citation type="submission" date="2019-07" db="EMBL/GenBank/DDBJ databases">
        <title>Chitinimonas sp. nov., isolated from Ny-Alesund, arctica soil.</title>
        <authorList>
            <person name="Xu Q."/>
            <person name="Peng F."/>
        </authorList>
    </citation>
    <scope>NUCLEOTIDE SEQUENCE [LARGE SCALE GENOMIC DNA]</scope>
    <source>
        <strain evidence="6">R3-44</strain>
    </source>
</reference>
<dbReference type="Proteomes" id="UP000317550">
    <property type="component" value="Chromosome"/>
</dbReference>
<dbReference type="GO" id="GO:0006465">
    <property type="term" value="P:signal peptide processing"/>
    <property type="evidence" value="ECO:0007669"/>
    <property type="project" value="TreeGrafter"/>
</dbReference>
<proteinExistence type="inferred from homology"/>
<comment type="similarity">
    <text evidence="1 2">Belongs to the peptidase A24 family.</text>
</comment>
<dbReference type="Gene3D" id="1.20.120.1220">
    <property type="match status" value="1"/>
</dbReference>
<dbReference type="PRINTS" id="PR00864">
    <property type="entry name" value="PREPILNPTASE"/>
</dbReference>